<keyword evidence="6" id="KW-0472">Membrane</keyword>
<gene>
    <name evidence="8" type="ORF">PHATRDRAFT_47754</name>
</gene>
<dbReference type="PaxDb" id="2850-Phatr47754"/>
<reference evidence="8 9" key="1">
    <citation type="journal article" date="2008" name="Nature">
        <title>The Phaeodactylum genome reveals the evolutionary history of diatom genomes.</title>
        <authorList>
            <person name="Bowler C."/>
            <person name="Allen A.E."/>
            <person name="Badger J.H."/>
            <person name="Grimwood J."/>
            <person name="Jabbari K."/>
            <person name="Kuo A."/>
            <person name="Maheswari U."/>
            <person name="Martens C."/>
            <person name="Maumus F."/>
            <person name="Otillar R.P."/>
            <person name="Rayko E."/>
            <person name="Salamov A."/>
            <person name="Vandepoele K."/>
            <person name="Beszteri B."/>
            <person name="Gruber A."/>
            <person name="Heijde M."/>
            <person name="Katinka M."/>
            <person name="Mock T."/>
            <person name="Valentin K."/>
            <person name="Verret F."/>
            <person name="Berges J.A."/>
            <person name="Brownlee C."/>
            <person name="Cadoret J.P."/>
            <person name="Chiovitti A."/>
            <person name="Choi C.J."/>
            <person name="Coesel S."/>
            <person name="De Martino A."/>
            <person name="Detter J.C."/>
            <person name="Durkin C."/>
            <person name="Falciatore A."/>
            <person name="Fournet J."/>
            <person name="Haruta M."/>
            <person name="Huysman M.J."/>
            <person name="Jenkins B.D."/>
            <person name="Jiroutova K."/>
            <person name="Jorgensen R.E."/>
            <person name="Joubert Y."/>
            <person name="Kaplan A."/>
            <person name="Kroger N."/>
            <person name="Kroth P.G."/>
            <person name="La Roche J."/>
            <person name="Lindquist E."/>
            <person name="Lommer M."/>
            <person name="Martin-Jezequel V."/>
            <person name="Lopez P.J."/>
            <person name="Lucas S."/>
            <person name="Mangogna M."/>
            <person name="McGinnis K."/>
            <person name="Medlin L.K."/>
            <person name="Montsant A."/>
            <person name="Oudot-Le Secq M.P."/>
            <person name="Napoli C."/>
            <person name="Obornik M."/>
            <person name="Parker M.S."/>
            <person name="Petit J.L."/>
            <person name="Porcel B.M."/>
            <person name="Poulsen N."/>
            <person name="Robison M."/>
            <person name="Rychlewski L."/>
            <person name="Rynearson T.A."/>
            <person name="Schmutz J."/>
            <person name="Shapiro H."/>
            <person name="Siaut M."/>
            <person name="Stanley M."/>
            <person name="Sussman M.R."/>
            <person name="Taylor A.R."/>
            <person name="Vardi A."/>
            <person name="von Dassow P."/>
            <person name="Vyverman W."/>
            <person name="Willis A."/>
            <person name="Wyrwicz L.S."/>
            <person name="Rokhsar D.S."/>
            <person name="Weissenbach J."/>
            <person name="Armbrust E.V."/>
            <person name="Green B.R."/>
            <person name="Van de Peer Y."/>
            <person name="Grigoriev I.V."/>
        </authorList>
    </citation>
    <scope>NUCLEOTIDE SEQUENCE [LARGE SCALE GENOMIC DNA]</scope>
    <source>
        <strain evidence="8 9">CCAP 1055/1</strain>
    </source>
</reference>
<dbReference type="InterPro" id="IPR053238">
    <property type="entry name" value="RING-H2_zinc_finger"/>
</dbReference>
<evidence type="ECO:0000256" key="6">
    <source>
        <dbReference type="SAM" id="Phobius"/>
    </source>
</evidence>
<feature type="domain" description="RING-type" evidence="7">
    <location>
        <begin position="193"/>
        <end position="237"/>
    </location>
</feature>
<keyword evidence="1" id="KW-0479">Metal-binding</keyword>
<dbReference type="RefSeq" id="XP_002182124.1">
    <property type="nucleotide sequence ID" value="XM_002182088.1"/>
</dbReference>
<dbReference type="SUPFAM" id="SSF57850">
    <property type="entry name" value="RING/U-box"/>
    <property type="match status" value="1"/>
</dbReference>
<keyword evidence="6" id="KW-1133">Transmembrane helix</keyword>
<dbReference type="HOGENOM" id="CLU_677008_0_0_1"/>
<evidence type="ECO:0000259" key="7">
    <source>
        <dbReference type="PROSITE" id="PS50089"/>
    </source>
</evidence>
<keyword evidence="9" id="KW-1185">Reference proteome</keyword>
<dbReference type="PANTHER" id="PTHR14155:SF627">
    <property type="entry name" value="OS06G0192800 PROTEIN"/>
    <property type="match status" value="1"/>
</dbReference>
<dbReference type="Proteomes" id="UP000000759">
    <property type="component" value="Chromosome 14"/>
</dbReference>
<evidence type="ECO:0000256" key="3">
    <source>
        <dbReference type="ARBA" id="ARBA00022833"/>
    </source>
</evidence>
<dbReference type="Gene3D" id="3.30.40.10">
    <property type="entry name" value="Zinc/RING finger domain, C3HC4 (zinc finger)"/>
    <property type="match status" value="1"/>
</dbReference>
<protein>
    <recommendedName>
        <fullName evidence="7">RING-type domain-containing protein</fullName>
    </recommendedName>
</protein>
<dbReference type="PROSITE" id="PS50089">
    <property type="entry name" value="ZF_RING_2"/>
    <property type="match status" value="1"/>
</dbReference>
<organism evidence="8 9">
    <name type="scientific">Phaeodactylum tricornutum (strain CCAP 1055/1)</name>
    <dbReference type="NCBI Taxonomy" id="556484"/>
    <lineage>
        <taxon>Eukaryota</taxon>
        <taxon>Sar</taxon>
        <taxon>Stramenopiles</taxon>
        <taxon>Ochrophyta</taxon>
        <taxon>Bacillariophyta</taxon>
        <taxon>Bacillariophyceae</taxon>
        <taxon>Bacillariophycidae</taxon>
        <taxon>Naviculales</taxon>
        <taxon>Phaeodactylaceae</taxon>
        <taxon>Phaeodactylum</taxon>
    </lineage>
</organism>
<accession>B7G4S6</accession>
<dbReference type="GeneID" id="7202738"/>
<dbReference type="InterPro" id="IPR013083">
    <property type="entry name" value="Znf_RING/FYVE/PHD"/>
</dbReference>
<dbReference type="AlphaFoldDB" id="B7G4S6"/>
<dbReference type="EMBL" id="CM000616">
    <property type="protein sequence ID" value="EEC46664.1"/>
    <property type="molecule type" value="Genomic_DNA"/>
</dbReference>
<dbReference type="STRING" id="556484.B7G4S6"/>
<keyword evidence="3" id="KW-0862">Zinc</keyword>
<dbReference type="Pfam" id="PF13639">
    <property type="entry name" value="zf-RING_2"/>
    <property type="match status" value="1"/>
</dbReference>
<dbReference type="InterPro" id="IPR001841">
    <property type="entry name" value="Znf_RING"/>
</dbReference>
<proteinExistence type="predicted"/>
<evidence type="ECO:0000313" key="8">
    <source>
        <dbReference type="EMBL" id="EEC46664.1"/>
    </source>
</evidence>
<evidence type="ECO:0000256" key="2">
    <source>
        <dbReference type="ARBA" id="ARBA00022771"/>
    </source>
</evidence>
<feature type="transmembrane region" description="Helical" evidence="6">
    <location>
        <begin position="58"/>
        <end position="79"/>
    </location>
</feature>
<feature type="compositionally biased region" description="Polar residues" evidence="5">
    <location>
        <begin position="348"/>
        <end position="369"/>
    </location>
</feature>
<evidence type="ECO:0000256" key="5">
    <source>
        <dbReference type="SAM" id="MobiDB-lite"/>
    </source>
</evidence>
<reference evidence="9" key="2">
    <citation type="submission" date="2008-08" db="EMBL/GenBank/DDBJ databases">
        <authorList>
            <consortium name="Diatom Consortium"/>
            <person name="Grigoriev I."/>
            <person name="Grimwood J."/>
            <person name="Kuo A."/>
            <person name="Otillar R.P."/>
            <person name="Salamov A."/>
            <person name="Detter J.C."/>
            <person name="Lindquist E."/>
            <person name="Shapiro H."/>
            <person name="Lucas S."/>
            <person name="Glavina del Rio T."/>
            <person name="Pitluck S."/>
            <person name="Rokhsar D."/>
            <person name="Bowler C."/>
        </authorList>
    </citation>
    <scope>GENOME REANNOTATION</scope>
    <source>
        <strain evidence="9">CCAP 1055/1</strain>
    </source>
</reference>
<evidence type="ECO:0000256" key="4">
    <source>
        <dbReference type="PROSITE-ProRule" id="PRU00175"/>
    </source>
</evidence>
<dbReference type="OrthoDB" id="48997at2759"/>
<feature type="compositionally biased region" description="Low complexity" evidence="5">
    <location>
        <begin position="9"/>
        <end position="24"/>
    </location>
</feature>
<keyword evidence="6" id="KW-0812">Transmembrane</keyword>
<feature type="region of interest" description="Disordered" evidence="5">
    <location>
        <begin position="323"/>
        <end position="374"/>
    </location>
</feature>
<feature type="region of interest" description="Disordered" evidence="5">
    <location>
        <begin position="8"/>
        <end position="43"/>
    </location>
</feature>
<sequence>MYAVLYGATDNNNNNNNGTNKTGSDGSGSDKDGRPVFPFTSLGNGKGDNGTNISIRGLTLLLTFLTVGVLFCVLLPFVIPRLRRIWRQRLETNNEEDHRSSVDEQGRIQLRYSAIESWLVSKQVLAHDDLCRRVLQHNGKECWEPDTSAHGKNRSKERTMTVETLMSADDDSNDENHGEIWSECDNENEGLECPVCMDSIQVGAIVSWSANPKCRHYFHHACIKEWLLKHSDCPFCRECFLPTDQMPSKLSMKHISELIVAQQHRSAHCFFCLEHGVVALPNKLEACFAVDSDGTKALWQRASAVPSRQALVTLRKVNHEQDYLNRTGSSQEDEDDLGNDSVGFAQDSEFNATALNSNEDTSNALSADASSEEVDIVPQAGSSVTVAFGGADGTVVDADDGGFRREK</sequence>
<evidence type="ECO:0000313" key="9">
    <source>
        <dbReference type="Proteomes" id="UP000000759"/>
    </source>
</evidence>
<name>B7G4S6_PHATC</name>
<dbReference type="PANTHER" id="PTHR14155">
    <property type="entry name" value="RING FINGER DOMAIN-CONTAINING"/>
    <property type="match status" value="1"/>
</dbReference>
<dbReference type="InParanoid" id="B7G4S6"/>
<evidence type="ECO:0000256" key="1">
    <source>
        <dbReference type="ARBA" id="ARBA00022723"/>
    </source>
</evidence>
<dbReference type="GO" id="GO:0008270">
    <property type="term" value="F:zinc ion binding"/>
    <property type="evidence" value="ECO:0007669"/>
    <property type="project" value="UniProtKB-KW"/>
</dbReference>
<dbReference type="SMART" id="SM00184">
    <property type="entry name" value="RING"/>
    <property type="match status" value="1"/>
</dbReference>
<dbReference type="KEGG" id="pti:PHATRDRAFT_47754"/>
<keyword evidence="2 4" id="KW-0863">Zinc-finger</keyword>